<reference evidence="1 2" key="2">
    <citation type="journal article" date="1996" name="J. Mol. Biol.">
        <title>Functional characterization of the genes coding for the terminal protein and DNA polymerase from bacteriophage GA-1. Evidence for a sliding-back mechanism during protein-primed GA-1 DNA replication.</title>
        <authorList>
            <person name="Illana B."/>
            <person name="Blanco L."/>
            <person name="Salas M."/>
        </authorList>
    </citation>
    <scope>NUCLEOTIDE SEQUENCE [LARGE SCALE GENOMIC DNA]</scope>
</reference>
<proteinExistence type="predicted"/>
<evidence type="ECO:0000313" key="2">
    <source>
        <dbReference type="Proteomes" id="UP000002580"/>
    </source>
</evidence>
<reference evidence="1 2" key="4">
    <citation type="journal article" date="2000" name="Nucleic Acids Res.">
        <title>Differential functional behavior of viral phi29, Nf and GA-1 SSB proteins.</title>
        <authorList>
            <person name="Gascon I."/>
            <person name="Lazaro J.M."/>
            <person name="Salas M."/>
        </authorList>
    </citation>
    <scope>NUCLEOTIDE SEQUENCE [LARGE SCALE GENOMIC DNA]</scope>
</reference>
<evidence type="ECO:0000313" key="1">
    <source>
        <dbReference type="EMBL" id="CAC21548.1"/>
    </source>
</evidence>
<reference evidence="1 2" key="3">
    <citation type="journal article" date="1999" name="J. Mol. Biol.">
        <title>The switch from early to late transcription in phage GA-1: characterization of the regulatory protein p4G.</title>
        <authorList>
            <person name="Horcajadas J.A."/>
            <person name="Monsalve M."/>
            <person name="Rojo F."/>
            <person name="Salas M."/>
        </authorList>
    </citation>
    <scope>NUCLEOTIDE SEQUENCE [LARGE SCALE GENOMIC DNA]</scope>
</reference>
<dbReference type="RefSeq" id="NP_073710.1">
    <property type="nucleotide sequence ID" value="NC_002649.1"/>
</dbReference>
<name>Q9FZU8_BPGA1</name>
<sequence>MDKRPQIIKDKLESTLFFNVTIHKLHHGTILSIEGTKNMTERERYMIELEGNLITLYICNNLSGNVEHIKIETRTEDVLNYIILKERKTILKNVKNLFKKVDKLD</sequence>
<reference evidence="1 2" key="1">
    <citation type="journal article" date="1996" name="J. Biol. Chem.">
        <title>Activation of replication origins in phi29-related phages requires the recognition of initiation proteins to specific nucleoprotein complexes.</title>
        <authorList>
            <person name="Freire R."/>
            <person name="Serrano M."/>
            <person name="Salas M."/>
            <person name="Hermoso J."/>
        </authorList>
    </citation>
    <scope>NUCLEOTIDE SEQUENCE [LARGE SCALE GENOMIC DNA]</scope>
</reference>
<keyword evidence="2" id="KW-1185">Reference proteome</keyword>
<accession>Q9FZU8</accession>
<dbReference type="KEGG" id="vg:919890"/>
<organism evidence="1 2">
    <name type="scientific">Bacillus phage GA-1</name>
    <name type="common">Bacteriophage GA-1</name>
    <dbReference type="NCBI Taxonomy" id="2679898"/>
    <lineage>
        <taxon>Viruses</taxon>
        <taxon>Duplodnaviria</taxon>
        <taxon>Heunggongvirae</taxon>
        <taxon>Uroviricota</taxon>
        <taxon>Caudoviricetes</taxon>
        <taxon>Salasmaviridae</taxon>
        <taxon>Tatarstanvirinae</taxon>
        <taxon>Gaunavirus</taxon>
        <taxon>Gaunavirus GA1</taxon>
    </lineage>
</organism>
<dbReference type="Proteomes" id="UP000002580">
    <property type="component" value="Segment"/>
</dbReference>
<dbReference type="GeneID" id="919890"/>
<dbReference type="EMBL" id="X96987">
    <property type="protein sequence ID" value="CAC21548.1"/>
    <property type="molecule type" value="Genomic_DNA"/>
</dbReference>
<organismHost>
    <name type="scientific">Bacillus subtilis</name>
    <dbReference type="NCBI Taxonomy" id="1423"/>
</organismHost>
<protein>
    <submittedName>
        <fullName evidence="1">Uncharacterized protein</fullName>
    </submittedName>
</protein>